<protein>
    <recommendedName>
        <fullName evidence="5">Type VI secretion system contractile sheath large subunit</fullName>
    </recommendedName>
</protein>
<dbReference type="InterPro" id="IPR010269">
    <property type="entry name" value="T6SS_TssC-like"/>
</dbReference>
<keyword evidence="4" id="KW-1185">Reference proteome</keyword>
<evidence type="ECO:0000259" key="2">
    <source>
        <dbReference type="Pfam" id="PF18945"/>
    </source>
</evidence>
<proteinExistence type="predicted"/>
<dbReference type="RefSeq" id="WP_211956770.1">
    <property type="nucleotide sequence ID" value="NZ_CAJPVI010000046.1"/>
</dbReference>
<dbReference type="PANTHER" id="PTHR35565">
    <property type="entry name" value="CYTOPLASMIC PROTEIN-RELATED"/>
    <property type="match status" value="1"/>
</dbReference>
<evidence type="ECO:0000259" key="1">
    <source>
        <dbReference type="Pfam" id="PF05943"/>
    </source>
</evidence>
<dbReference type="EMBL" id="CAJPVI010000046">
    <property type="protein sequence ID" value="CAG2158291.1"/>
    <property type="molecule type" value="Genomic_DNA"/>
</dbReference>
<dbReference type="Pfam" id="PF05943">
    <property type="entry name" value="VipB"/>
    <property type="match status" value="1"/>
</dbReference>
<dbReference type="Pfam" id="PF18945">
    <property type="entry name" value="VipB_2"/>
    <property type="match status" value="1"/>
</dbReference>
<dbReference type="NCBIfam" id="TIGR03355">
    <property type="entry name" value="VI_chp_2"/>
    <property type="match status" value="1"/>
</dbReference>
<evidence type="ECO:0000313" key="3">
    <source>
        <dbReference type="EMBL" id="CAG2158291.1"/>
    </source>
</evidence>
<reference evidence="3 4" key="1">
    <citation type="submission" date="2021-03" db="EMBL/GenBank/DDBJ databases">
        <authorList>
            <person name="Peeters C."/>
        </authorList>
    </citation>
    <scope>NUCLEOTIDE SEQUENCE [LARGE SCALE GENOMIC DNA]</scope>
    <source>
        <strain evidence="3 4">LMG 26411</strain>
    </source>
</reference>
<dbReference type="InterPro" id="IPR044032">
    <property type="entry name" value="TssC1_C"/>
</dbReference>
<feature type="domain" description="TssC1 N-terminal" evidence="1">
    <location>
        <begin position="75"/>
        <end position="374"/>
    </location>
</feature>
<accession>A0ABM8TQQ8</accession>
<gene>
    <name evidence="3" type="ORF">LMG26411_05919</name>
</gene>
<evidence type="ECO:0008006" key="5">
    <source>
        <dbReference type="Google" id="ProtNLM"/>
    </source>
</evidence>
<comment type="caution">
    <text evidence="3">The sequence shown here is derived from an EMBL/GenBank/DDBJ whole genome shotgun (WGS) entry which is preliminary data.</text>
</comment>
<dbReference type="PANTHER" id="PTHR35565:SF3">
    <property type="entry name" value="TYPE VI SECRETION SYSTEM SHEATH PROTEIN TSSC1"/>
    <property type="match status" value="1"/>
</dbReference>
<sequence length="500" mass="54783">MASNPIAEAATESTAAAAAATELTLLERIVQEGNMAVEPSQSVYAKKLIGQLASQILDEGMRTSPDKSLVATINERVAEIDQLISDQLNAIMHDADFQALEASWTGLHDMVYGTETGQNLKLRLLNVSKRDLLKDLESAVDHDMSVLFKKVYEEEYGTFGGYPYTVLIGDYSFGRHPQDLALLERVSKVAAAAHAPFIASAAPSLFDLKTFTDLGVARDLSKIFESAELAAWRSFRESEDSRYVSLVLPSYAARLPYGAKTNPVENFNFEEDVDGTDHGKYLWANSAYQLGLRITGAFSRYGWATAIRGVEGGGKVDGMVAHAYKTDEGDVVLKCPTEVTITDRREKELNDLGFIAIVNAKGSNSATFFGSQTANKPKIYNKDSANANAQLSARLPYVLAASRFAHYLKVIMRDKVGSFQNRTDVENFLNNWIADYVLINPSASQEAKARFPLSEARVDVTEVPGKPGAYRATCFLKPHFQMEELTASMRLVAELPAAAA</sequence>
<evidence type="ECO:0000313" key="4">
    <source>
        <dbReference type="Proteomes" id="UP000672657"/>
    </source>
</evidence>
<dbReference type="InterPro" id="IPR044031">
    <property type="entry name" value="TssC1_N"/>
</dbReference>
<feature type="domain" description="TssC1 C-terminal" evidence="2">
    <location>
        <begin position="385"/>
        <end position="495"/>
    </location>
</feature>
<dbReference type="Proteomes" id="UP000672657">
    <property type="component" value="Unassembled WGS sequence"/>
</dbReference>
<organism evidence="3 4">
    <name type="scientific">Cupriavidus numazuensis</name>
    <dbReference type="NCBI Taxonomy" id="221992"/>
    <lineage>
        <taxon>Bacteria</taxon>
        <taxon>Pseudomonadati</taxon>
        <taxon>Pseudomonadota</taxon>
        <taxon>Betaproteobacteria</taxon>
        <taxon>Burkholderiales</taxon>
        <taxon>Burkholderiaceae</taxon>
        <taxon>Cupriavidus</taxon>
    </lineage>
</organism>
<name>A0ABM8TQQ8_9BURK</name>